<protein>
    <submittedName>
        <fullName evidence="2">Uncharacterized protein</fullName>
    </submittedName>
</protein>
<name>A0A5C5YUX1_9BACT</name>
<comment type="caution">
    <text evidence="2">The sequence shown here is derived from an EMBL/GenBank/DDBJ whole genome shotgun (WGS) entry which is preliminary data.</text>
</comment>
<evidence type="ECO:0000313" key="2">
    <source>
        <dbReference type="EMBL" id="TWT78611.1"/>
    </source>
</evidence>
<keyword evidence="3" id="KW-1185">Reference proteome</keyword>
<dbReference type="Proteomes" id="UP000315010">
    <property type="component" value="Unassembled WGS sequence"/>
</dbReference>
<gene>
    <name evidence="2" type="ORF">CA13_00070</name>
</gene>
<proteinExistence type="predicted"/>
<keyword evidence="1" id="KW-1133">Transmembrane helix</keyword>
<keyword evidence="1" id="KW-0812">Transmembrane</keyword>
<reference evidence="2 3" key="1">
    <citation type="submission" date="2019-02" db="EMBL/GenBank/DDBJ databases">
        <title>Deep-cultivation of Planctomycetes and their phenomic and genomic characterization uncovers novel biology.</title>
        <authorList>
            <person name="Wiegand S."/>
            <person name="Jogler M."/>
            <person name="Boedeker C."/>
            <person name="Pinto D."/>
            <person name="Vollmers J."/>
            <person name="Rivas-Marin E."/>
            <person name="Kohn T."/>
            <person name="Peeters S.H."/>
            <person name="Heuer A."/>
            <person name="Rast P."/>
            <person name="Oberbeckmann S."/>
            <person name="Bunk B."/>
            <person name="Jeske O."/>
            <person name="Meyerdierks A."/>
            <person name="Storesund J.E."/>
            <person name="Kallscheuer N."/>
            <person name="Luecker S."/>
            <person name="Lage O.M."/>
            <person name="Pohl T."/>
            <person name="Merkel B.J."/>
            <person name="Hornburger P."/>
            <person name="Mueller R.-W."/>
            <person name="Bruemmer F."/>
            <person name="Labrenz M."/>
            <person name="Spormann A.M."/>
            <person name="Op Den Camp H."/>
            <person name="Overmann J."/>
            <person name="Amann R."/>
            <person name="Jetten M.S.M."/>
            <person name="Mascher T."/>
            <person name="Medema M.H."/>
            <person name="Devos D.P."/>
            <person name="Kaster A.-K."/>
            <person name="Ovreas L."/>
            <person name="Rohde M."/>
            <person name="Galperin M.Y."/>
            <person name="Jogler C."/>
        </authorList>
    </citation>
    <scope>NUCLEOTIDE SEQUENCE [LARGE SCALE GENOMIC DNA]</scope>
    <source>
        <strain evidence="2 3">CA13</strain>
    </source>
</reference>
<sequence>MSDDALVFVCVTAGTGLGAMVGSALPGARPETIVFFAAAGSAAGAIAGSVTSMIRTASRCPSRSRERPKNDVATLRHRQSPKIIPVRKPGTEPELQKLTPFRKRLAKFTHQNESEVMDDSVGHDSKMRFWSLASIVSLVPPKSARLIRQCLLSIRRAAGRDRA</sequence>
<evidence type="ECO:0000256" key="1">
    <source>
        <dbReference type="SAM" id="Phobius"/>
    </source>
</evidence>
<feature type="transmembrane region" description="Helical" evidence="1">
    <location>
        <begin position="34"/>
        <end position="57"/>
    </location>
</feature>
<dbReference type="EMBL" id="SJPJ01000001">
    <property type="protein sequence ID" value="TWT78611.1"/>
    <property type="molecule type" value="Genomic_DNA"/>
</dbReference>
<keyword evidence="1" id="KW-0472">Membrane</keyword>
<accession>A0A5C5YUX1</accession>
<dbReference type="AlphaFoldDB" id="A0A5C5YUX1"/>
<evidence type="ECO:0000313" key="3">
    <source>
        <dbReference type="Proteomes" id="UP000315010"/>
    </source>
</evidence>
<organism evidence="2 3">
    <name type="scientific">Novipirellula herctigrandis</name>
    <dbReference type="NCBI Taxonomy" id="2527986"/>
    <lineage>
        <taxon>Bacteria</taxon>
        <taxon>Pseudomonadati</taxon>
        <taxon>Planctomycetota</taxon>
        <taxon>Planctomycetia</taxon>
        <taxon>Pirellulales</taxon>
        <taxon>Pirellulaceae</taxon>
        <taxon>Novipirellula</taxon>
    </lineage>
</organism>